<evidence type="ECO:0000313" key="4">
    <source>
        <dbReference type="EMBL" id="NNH76493.1"/>
    </source>
</evidence>
<reference evidence="4 5" key="1">
    <citation type="submission" date="2020-04" db="EMBL/GenBank/DDBJ databases">
        <title>Acinetobacter Taxon 24.</title>
        <authorList>
            <person name="Nemec A."/>
            <person name="Radolfova-Krizova L."/>
            <person name="Higgins P.G."/>
            <person name="Spanelova P."/>
        </authorList>
    </citation>
    <scope>NUCLEOTIDE SEQUENCE [LARGE SCALE GENOMIC DNA]</scope>
    <source>
        <strain evidence="4 5">ANC 5380</strain>
    </source>
</reference>
<dbReference type="EMBL" id="JABERL010000005">
    <property type="protein sequence ID" value="NNH76493.1"/>
    <property type="molecule type" value="Genomic_DNA"/>
</dbReference>
<feature type="compositionally biased region" description="Basic and acidic residues" evidence="1">
    <location>
        <begin position="977"/>
        <end position="988"/>
    </location>
</feature>
<feature type="compositionally biased region" description="Low complexity" evidence="1">
    <location>
        <begin position="555"/>
        <end position="564"/>
    </location>
</feature>
<dbReference type="AlphaFoldDB" id="A0A7Y2RD57"/>
<evidence type="ECO:0000313" key="5">
    <source>
        <dbReference type="Proteomes" id="UP000569202"/>
    </source>
</evidence>
<feature type="compositionally biased region" description="Gly residues" evidence="1">
    <location>
        <begin position="656"/>
        <end position="665"/>
    </location>
</feature>
<feature type="compositionally biased region" description="Low complexity" evidence="1">
    <location>
        <begin position="690"/>
        <end position="712"/>
    </location>
</feature>
<evidence type="ECO:0000256" key="1">
    <source>
        <dbReference type="SAM" id="MobiDB-lite"/>
    </source>
</evidence>
<feature type="transmembrane region" description="Helical" evidence="2">
    <location>
        <begin position="387"/>
        <end position="405"/>
    </location>
</feature>
<feature type="compositionally biased region" description="Polar residues" evidence="1">
    <location>
        <begin position="713"/>
        <end position="737"/>
    </location>
</feature>
<feature type="region of interest" description="Disordered" evidence="1">
    <location>
        <begin position="913"/>
        <end position="953"/>
    </location>
</feature>
<feature type="compositionally biased region" description="Basic and acidic residues" evidence="1">
    <location>
        <begin position="670"/>
        <end position="686"/>
    </location>
</feature>
<gene>
    <name evidence="4" type="ORF">HLH17_02095</name>
</gene>
<feature type="transmembrane region" description="Helical" evidence="2">
    <location>
        <begin position="38"/>
        <end position="58"/>
    </location>
</feature>
<keyword evidence="2" id="KW-1133">Transmembrane helix</keyword>
<dbReference type="RefSeq" id="WP_171539696.1">
    <property type="nucleotide sequence ID" value="NZ_JABERL010000005.1"/>
</dbReference>
<feature type="region of interest" description="Disordered" evidence="1">
    <location>
        <begin position="554"/>
        <end position="578"/>
    </location>
</feature>
<feature type="transmembrane region" description="Helical" evidence="2">
    <location>
        <begin position="474"/>
        <end position="495"/>
    </location>
</feature>
<comment type="caution">
    <text evidence="4">The sequence shown here is derived from an EMBL/GenBank/DDBJ whole genome shotgun (WGS) entry which is preliminary data.</text>
</comment>
<accession>A0A7Y2RD57</accession>
<dbReference type="Proteomes" id="UP000569202">
    <property type="component" value="Unassembled WGS sequence"/>
</dbReference>
<keyword evidence="2" id="KW-0812">Transmembrane</keyword>
<dbReference type="InterPro" id="IPR012931">
    <property type="entry name" value="TraG_N_Proteobacteria"/>
</dbReference>
<feature type="transmembrane region" description="Helical" evidence="2">
    <location>
        <begin position="417"/>
        <end position="438"/>
    </location>
</feature>
<proteinExistence type="predicted"/>
<organism evidence="4 5">
    <name type="scientific">Acinetobacter terrae</name>
    <dbReference type="NCBI Taxonomy" id="2731247"/>
    <lineage>
        <taxon>Bacteria</taxon>
        <taxon>Pseudomonadati</taxon>
        <taxon>Pseudomonadota</taxon>
        <taxon>Gammaproteobacteria</taxon>
        <taxon>Moraxellales</taxon>
        <taxon>Moraxellaceae</taxon>
        <taxon>Acinetobacter</taxon>
        <taxon>Acinetobacter Taxon 24</taxon>
    </lineage>
</organism>
<feature type="region of interest" description="Disordered" evidence="1">
    <location>
        <begin position="965"/>
        <end position="988"/>
    </location>
</feature>
<name>A0A7Y2RD57_9GAMM</name>
<feature type="compositionally biased region" description="Basic and acidic residues" evidence="1">
    <location>
        <begin position="565"/>
        <end position="576"/>
    </location>
</feature>
<protein>
    <recommendedName>
        <fullName evidence="3">TraG N-terminal Proteobacteria domain-containing protein</fullName>
    </recommendedName>
</protein>
<evidence type="ECO:0000256" key="2">
    <source>
        <dbReference type="SAM" id="Phobius"/>
    </source>
</evidence>
<dbReference type="Pfam" id="PF07916">
    <property type="entry name" value="TraG_N"/>
    <property type="match status" value="1"/>
</dbReference>
<evidence type="ECO:0000259" key="3">
    <source>
        <dbReference type="Pfam" id="PF07916"/>
    </source>
</evidence>
<feature type="region of interest" description="Disordered" evidence="1">
    <location>
        <begin position="597"/>
        <end position="629"/>
    </location>
</feature>
<feature type="transmembrane region" description="Helical" evidence="2">
    <location>
        <begin position="6"/>
        <end position="26"/>
    </location>
</feature>
<feature type="compositionally biased region" description="Polar residues" evidence="1">
    <location>
        <begin position="597"/>
        <end position="608"/>
    </location>
</feature>
<feature type="domain" description="TraG N-terminal Proteobacteria" evidence="3">
    <location>
        <begin position="7"/>
        <end position="511"/>
    </location>
</feature>
<keyword evidence="2" id="KW-0472">Membrane</keyword>
<sequence>MADPFVIYTLGDTGLFASALNGIAMLFNDSALFSGDGFANLGFGAFFGFTILFAIWLYNAAFKQQMDLKTLLAPLIVYILLTTPKTTVVVEDIYTGGVRNIDNIPIGLALPASVASGLSVALTNIFEKAYTVIGENLNNDPISIRDQGYVTPLKLINALRDSATIAPSQSLLQTTKNMYQSCIVTNPNFSVEEYKKSEDPIKYFTEVAATSQNSIVYVMLAAQGTLTESLMSCKNAGESLQAAFQAYLDGVNGDNVDGNSTNSVNRIIGDVTVYNLRNAVIRQMNANGDTSGFNLGPSNPNGDYTMNDLVGYVSMLSNASQDNARNFMMATVFNPMLESASYCHDKSAGLAEMSKCSAWISSKTQWEEKNAASATGFLQIMRDGQNLFIIFSFLIFPIMVLMIMIKGVASFKIIGSYLAFTISVYLWLPMASLINFYIQSSLVNEWANVVASTGISSLNLITGPQFYAAVSQKLALANALLASVPILCMMIFSGMQMGMSQLYGRMNSADAGNYDEKVNSPDIAKSAPLAKSNSTVETSGMGVSIIGGLPTGTLSASSTVSSSDEISRSISRDRSKAQSSIDALASSVGVTVANGKVTTHQNGTSSAYTEGGTESHGSVISKGSDNSTVNSKIDNVALTNQDASTSQTASGAAVTGSGGISGVGTGTKDLNPKDPKAAKATDDKKPNSFSKALGLSSSLSGSVTAVGSGSKGHSTGETLDQSDSTSLAKNDGNFSSKAKTDSYGTTAASASSTLQQDLNALQKHIQSTKGHQYSEQYSSAFSEAQKHIDSLKQSEQQSVSFTNNLDMKDSEIAGLIKYQPERFQNAVKDADMGSTEFQNQVKQNMPLSMGANTEEAKQVAIIKTLFSSSDAQNSQAARSFISPSMNNKYNELAQNTPTQLEDVSQQVQNKIAPVKTKLNQSSGKDEPRADASAVPNSTTVTAPQARPKGEVPVVKPNQISVQPKSYDKNAITANNRVAKENKKFLGNN</sequence>
<feature type="compositionally biased region" description="Polar residues" evidence="1">
    <location>
        <begin position="615"/>
        <end position="629"/>
    </location>
</feature>
<feature type="compositionally biased region" description="Low complexity" evidence="1">
    <location>
        <begin position="644"/>
        <end position="655"/>
    </location>
</feature>
<feature type="region of interest" description="Disordered" evidence="1">
    <location>
        <begin position="644"/>
        <end position="742"/>
    </location>
</feature>